<evidence type="ECO:0000256" key="4">
    <source>
        <dbReference type="ARBA" id="ARBA00022777"/>
    </source>
</evidence>
<dbReference type="InterPro" id="IPR011009">
    <property type="entry name" value="Kinase-like_dom_sf"/>
</dbReference>
<dbReference type="RefSeq" id="WP_261496171.1">
    <property type="nucleotide sequence ID" value="NZ_JAOCQF010000002.1"/>
</dbReference>
<dbReference type="InterPro" id="IPR002575">
    <property type="entry name" value="Aminoglycoside_PTrfase"/>
</dbReference>
<comment type="subcellular location">
    <subcellularLocation>
        <location evidence="1">Cytoplasm</location>
    </subcellularLocation>
</comment>
<dbReference type="PANTHER" id="PTHR21064">
    <property type="entry name" value="AMINOGLYCOSIDE PHOSPHOTRANSFERASE DOMAIN-CONTAINING PROTEIN-RELATED"/>
    <property type="match status" value="1"/>
</dbReference>
<dbReference type="Proteomes" id="UP001205601">
    <property type="component" value="Unassembled WGS sequence"/>
</dbReference>
<keyword evidence="2" id="KW-0963">Cytoplasm</keyword>
<dbReference type="InterPro" id="IPR050249">
    <property type="entry name" value="Pseudomonas-type_ThrB"/>
</dbReference>
<comment type="catalytic activity">
    <reaction evidence="5">
        <text>(5R)-5-hydroxy-L-lysine + GTP = (5R)-5-phosphooxy-L-lysine + GDP + H(+)</text>
        <dbReference type="Rhea" id="RHEA:19049"/>
        <dbReference type="ChEBI" id="CHEBI:15378"/>
        <dbReference type="ChEBI" id="CHEBI:37565"/>
        <dbReference type="ChEBI" id="CHEBI:57882"/>
        <dbReference type="ChEBI" id="CHEBI:58189"/>
        <dbReference type="ChEBI" id="CHEBI:58357"/>
        <dbReference type="EC" id="2.7.1.81"/>
    </reaction>
</comment>
<accession>A0ABT2NNK1</accession>
<evidence type="ECO:0000256" key="8">
    <source>
        <dbReference type="ARBA" id="ARBA00040505"/>
    </source>
</evidence>
<dbReference type="EC" id="2.7.1.81" evidence="7"/>
<protein>
    <recommendedName>
        <fullName evidence="8">Hydroxylysine kinase</fullName>
        <ecNumber evidence="7">2.7.1.81</ecNumber>
    </recommendedName>
</protein>
<feature type="domain" description="Aminoglycoside phosphotransferase" evidence="9">
    <location>
        <begin position="44"/>
        <end position="268"/>
    </location>
</feature>
<organism evidence="10 11">
    <name type="scientific">Albidovulum sediminis</name>
    <dbReference type="NCBI Taxonomy" id="3066345"/>
    <lineage>
        <taxon>Bacteria</taxon>
        <taxon>Pseudomonadati</taxon>
        <taxon>Pseudomonadota</taxon>
        <taxon>Alphaproteobacteria</taxon>
        <taxon>Rhodobacterales</taxon>
        <taxon>Paracoccaceae</taxon>
        <taxon>Albidovulum</taxon>
    </lineage>
</organism>
<evidence type="ECO:0000256" key="7">
    <source>
        <dbReference type="ARBA" id="ARBA00038873"/>
    </source>
</evidence>
<dbReference type="SUPFAM" id="SSF56112">
    <property type="entry name" value="Protein kinase-like (PK-like)"/>
    <property type="match status" value="1"/>
</dbReference>
<dbReference type="EMBL" id="JAOCQF010000002">
    <property type="protein sequence ID" value="MCT8330300.1"/>
    <property type="molecule type" value="Genomic_DNA"/>
</dbReference>
<evidence type="ECO:0000256" key="3">
    <source>
        <dbReference type="ARBA" id="ARBA00022679"/>
    </source>
</evidence>
<evidence type="ECO:0000256" key="1">
    <source>
        <dbReference type="ARBA" id="ARBA00004496"/>
    </source>
</evidence>
<reference evidence="11" key="1">
    <citation type="submission" date="2023-07" db="EMBL/GenBank/DDBJ databases">
        <title>Defluviimonas sediminis sp. nov., isolated from mangrove sediment.</title>
        <authorList>
            <person name="Liu L."/>
            <person name="Li J."/>
            <person name="Huang Y."/>
            <person name="Pan J."/>
            <person name="Li M."/>
        </authorList>
    </citation>
    <scope>NUCLEOTIDE SEQUENCE [LARGE SCALE GENOMIC DNA]</scope>
    <source>
        <strain evidence="11">FT324</strain>
    </source>
</reference>
<evidence type="ECO:0000256" key="2">
    <source>
        <dbReference type="ARBA" id="ARBA00022490"/>
    </source>
</evidence>
<dbReference type="Gene3D" id="3.90.1200.10">
    <property type="match status" value="1"/>
</dbReference>
<comment type="caution">
    <text evidence="10">The sequence shown here is derived from an EMBL/GenBank/DDBJ whole genome shotgun (WGS) entry which is preliminary data.</text>
</comment>
<proteinExistence type="predicted"/>
<evidence type="ECO:0000256" key="5">
    <source>
        <dbReference type="ARBA" id="ARBA00036820"/>
    </source>
</evidence>
<comment type="function">
    <text evidence="6">Catalyzes the GTP-dependent phosphorylation of 5-hydroxy-L-lysine.</text>
</comment>
<evidence type="ECO:0000313" key="10">
    <source>
        <dbReference type="EMBL" id="MCT8330300.1"/>
    </source>
</evidence>
<keyword evidence="3" id="KW-0808">Transferase</keyword>
<name>A0ABT2NNK1_9RHOB</name>
<sequence>MTVIAAAPSLTAPPPAFTPDEALGLAERHFGRTGRLDRLTSERDLNFRLTTAAGDSFVLKIGNAAEPADVTDFQIGALLHIAARDPALPVPRVVPALDGRCSVLLPGGEVLRLLSWVDGHPMPRVPSNPALRRSLGLTAARLTRALAGFDHPAAGHELLWDIRNAARLRPFLPSVTDPRLHDLAALWLGRFDAEIAPALPGLPWQVVHADLNPFNLLTDPDGQAVTGILDFGDMVRTPRICDLAVAASYHADPARPLDTLAEVVAAWHAVLPLTAEEARLVPDLIAMRMVLTVVIAHWRAGLYPDNAPYILRNVPASGAGLAALTVAGRAAARTHIARATETRP</sequence>
<keyword evidence="11" id="KW-1185">Reference proteome</keyword>
<gene>
    <name evidence="10" type="ORF">N5I32_12300</name>
</gene>
<evidence type="ECO:0000256" key="6">
    <source>
        <dbReference type="ARBA" id="ARBA00037368"/>
    </source>
</evidence>
<evidence type="ECO:0000259" key="9">
    <source>
        <dbReference type="Pfam" id="PF01636"/>
    </source>
</evidence>
<dbReference type="Pfam" id="PF01636">
    <property type="entry name" value="APH"/>
    <property type="match status" value="1"/>
</dbReference>
<evidence type="ECO:0000313" key="11">
    <source>
        <dbReference type="Proteomes" id="UP001205601"/>
    </source>
</evidence>
<dbReference type="PANTHER" id="PTHR21064:SF1">
    <property type="entry name" value="HYDROXYLYSINE KINASE"/>
    <property type="match status" value="1"/>
</dbReference>
<keyword evidence="4" id="KW-0418">Kinase</keyword>